<name>A0A839HKJ4_9GAMM</name>
<dbReference type="Proteomes" id="UP000548632">
    <property type="component" value="Unassembled WGS sequence"/>
</dbReference>
<evidence type="ECO:0000313" key="2">
    <source>
        <dbReference type="Proteomes" id="UP000548632"/>
    </source>
</evidence>
<sequence>MFESSISQASDSMYLGNIAVVDGLVRQFVSDVMMADDIEVIYHEIDRLGHIFSGDDAQYTAPNGWLTLEQLGALLITIYQLEQEQSLFLIVRSALASFASELMDLLPLYADDERKLYSSVDRSVKKLVFALLGISYVNTVK</sequence>
<comment type="caution">
    <text evidence="1">The sequence shown here is derived from an EMBL/GenBank/DDBJ whole genome shotgun (WGS) entry which is preliminary data.</text>
</comment>
<dbReference type="AlphaFoldDB" id="A0A839HKJ4"/>
<gene>
    <name evidence="1" type="ORF">HUK38_09015</name>
</gene>
<dbReference type="RefSeq" id="WP_182583996.1">
    <property type="nucleotide sequence ID" value="NZ_JABVCQ010000017.1"/>
</dbReference>
<organism evidence="1 2">
    <name type="scientific">Thiospirillum jenense</name>
    <dbReference type="NCBI Taxonomy" id="1653858"/>
    <lineage>
        <taxon>Bacteria</taxon>
        <taxon>Pseudomonadati</taxon>
        <taxon>Pseudomonadota</taxon>
        <taxon>Gammaproteobacteria</taxon>
        <taxon>Chromatiales</taxon>
        <taxon>Chromatiaceae</taxon>
        <taxon>Thiospirillum</taxon>
    </lineage>
</organism>
<proteinExistence type="predicted"/>
<dbReference type="EMBL" id="JABVCQ010000017">
    <property type="protein sequence ID" value="MBB1126372.1"/>
    <property type="molecule type" value="Genomic_DNA"/>
</dbReference>
<accession>A0A839HKJ4</accession>
<keyword evidence="2" id="KW-1185">Reference proteome</keyword>
<reference evidence="1 2" key="1">
    <citation type="journal article" date="2020" name="Arch. Microbiol.">
        <title>The genome sequence of the giant phototrophic gammaproteobacterium Thiospirillum jenense gives insight into its physiological properties and phylogenetic relationships.</title>
        <authorList>
            <person name="Imhoff J.F."/>
            <person name="Meyer T.E."/>
            <person name="Kyndt J.A."/>
        </authorList>
    </citation>
    <scope>NUCLEOTIDE SEQUENCE [LARGE SCALE GENOMIC DNA]</scope>
    <source>
        <strain evidence="1 2">DSM 216</strain>
    </source>
</reference>
<evidence type="ECO:0000313" key="1">
    <source>
        <dbReference type="EMBL" id="MBB1126372.1"/>
    </source>
</evidence>
<protein>
    <submittedName>
        <fullName evidence="1">Uncharacterized protein</fullName>
    </submittedName>
</protein>